<name>A0A173XW62_9FIRM</name>
<proteinExistence type="predicted"/>
<feature type="transmembrane region" description="Helical" evidence="1">
    <location>
        <begin position="82"/>
        <end position="100"/>
    </location>
</feature>
<keyword evidence="1" id="KW-1133">Transmembrane helix</keyword>
<dbReference type="Pfam" id="PF07456">
    <property type="entry name" value="Hpre_diP_synt_I"/>
    <property type="match status" value="1"/>
</dbReference>
<dbReference type="AlphaFoldDB" id="A0A173XW62"/>
<evidence type="ECO:0000313" key="2">
    <source>
        <dbReference type="EMBL" id="CUN54648.1"/>
    </source>
</evidence>
<evidence type="ECO:0000313" key="3">
    <source>
        <dbReference type="Proteomes" id="UP000095651"/>
    </source>
</evidence>
<dbReference type="Gene3D" id="1.10.1760.20">
    <property type="match status" value="1"/>
</dbReference>
<organism evidence="2 3">
    <name type="scientific">Hungatella hathewayi</name>
    <dbReference type="NCBI Taxonomy" id="154046"/>
    <lineage>
        <taxon>Bacteria</taxon>
        <taxon>Bacillati</taxon>
        <taxon>Bacillota</taxon>
        <taxon>Clostridia</taxon>
        <taxon>Lachnospirales</taxon>
        <taxon>Lachnospiraceae</taxon>
        <taxon>Hungatella</taxon>
    </lineage>
</organism>
<reference evidence="2 3" key="1">
    <citation type="submission" date="2015-09" db="EMBL/GenBank/DDBJ databases">
        <authorList>
            <consortium name="Pathogen Informatics"/>
        </authorList>
    </citation>
    <scope>NUCLEOTIDE SEQUENCE [LARGE SCALE GENOMIC DNA]</scope>
    <source>
        <strain evidence="2 3">2789STDY5608850</strain>
    </source>
</reference>
<keyword evidence="1" id="KW-0472">Membrane</keyword>
<dbReference type="RefSeq" id="WP_055652877.1">
    <property type="nucleotide sequence ID" value="NZ_CABIXC010000001.1"/>
</dbReference>
<keyword evidence="1" id="KW-0812">Transmembrane</keyword>
<gene>
    <name evidence="2" type="ORF">ERS852407_00520</name>
</gene>
<dbReference type="EMBL" id="CYZE01000001">
    <property type="protein sequence ID" value="CUN54648.1"/>
    <property type="molecule type" value="Genomic_DNA"/>
</dbReference>
<dbReference type="Proteomes" id="UP000095651">
    <property type="component" value="Unassembled WGS sequence"/>
</dbReference>
<accession>A0A173XW62</accession>
<sequence length="173" mass="18073">MTGKTEQSPAHKTALYGMLIALAFVLSFVETLIPISLGVPGVKLGLANLVTVVGLYTVGIGGTVAVSMIRIVLVAFTFGNVFSMMYSLGGWALSILLMILCKKREWFSSVGISVIGGVGHNIGQLCVAALVVKQAGVFVYLPVLLIAGTAAGLVIGLVGGLIVERLPRFIKKL</sequence>
<protein>
    <submittedName>
        <fullName evidence="2">Heptaprenyl diphosphate synthase component I</fullName>
    </submittedName>
</protein>
<feature type="transmembrane region" description="Helical" evidence="1">
    <location>
        <begin position="14"/>
        <end position="37"/>
    </location>
</feature>
<feature type="transmembrane region" description="Helical" evidence="1">
    <location>
        <begin position="138"/>
        <end position="163"/>
    </location>
</feature>
<feature type="transmembrane region" description="Helical" evidence="1">
    <location>
        <begin position="49"/>
        <end position="76"/>
    </location>
</feature>
<dbReference type="InterPro" id="IPR010898">
    <property type="entry name" value="Hpre_diP_synth_I"/>
</dbReference>
<evidence type="ECO:0000256" key="1">
    <source>
        <dbReference type="SAM" id="Phobius"/>
    </source>
</evidence>
<dbReference type="InterPro" id="IPR014535">
    <property type="entry name" value="Hpre_diP_synt_I"/>
</dbReference>
<feature type="transmembrane region" description="Helical" evidence="1">
    <location>
        <begin position="112"/>
        <end position="132"/>
    </location>
</feature>
<dbReference type="PIRSF" id="PIRSF027391">
    <property type="entry name" value="Hpre_diP_synt_I"/>
    <property type="match status" value="1"/>
</dbReference>